<dbReference type="SUPFAM" id="SSF47090">
    <property type="entry name" value="PGBD-like"/>
    <property type="match status" value="2"/>
</dbReference>
<dbReference type="Proteomes" id="UP000515947">
    <property type="component" value="Chromosome"/>
</dbReference>
<keyword evidence="5" id="KW-1185">Reference proteome</keyword>
<evidence type="ECO:0000259" key="2">
    <source>
        <dbReference type="Pfam" id="PF01471"/>
    </source>
</evidence>
<feature type="domain" description="Peptidoglycan binding-like" evidence="2">
    <location>
        <begin position="317"/>
        <end position="373"/>
    </location>
</feature>
<dbReference type="InterPro" id="IPR036366">
    <property type="entry name" value="PGBDSf"/>
</dbReference>
<gene>
    <name evidence="4" type="ORF">H9L09_07420</name>
</gene>
<dbReference type="KEGG" id="nmes:H9L09_07420"/>
<dbReference type="Gene3D" id="1.10.101.10">
    <property type="entry name" value="PGBD-like superfamily/PGBD"/>
    <property type="match status" value="2"/>
</dbReference>
<proteinExistence type="predicted"/>
<dbReference type="Gene3D" id="3.20.20.80">
    <property type="entry name" value="Glycosidases"/>
    <property type="match status" value="1"/>
</dbReference>
<evidence type="ECO:0000259" key="3">
    <source>
        <dbReference type="Pfam" id="PF08924"/>
    </source>
</evidence>
<dbReference type="InterPro" id="IPR017853">
    <property type="entry name" value="GH"/>
</dbReference>
<accession>A0A7G9RF05</accession>
<dbReference type="EMBL" id="CP060713">
    <property type="protein sequence ID" value="QNN54180.1"/>
    <property type="molecule type" value="Genomic_DNA"/>
</dbReference>
<dbReference type="Pfam" id="PF08924">
    <property type="entry name" value="Rv2525c_GlyHyd-like"/>
    <property type="match status" value="1"/>
</dbReference>
<dbReference type="InterPro" id="IPR015020">
    <property type="entry name" value="Rv2525c-like_Glyco_Hydro-like"/>
</dbReference>
<evidence type="ECO:0000313" key="5">
    <source>
        <dbReference type="Proteomes" id="UP000515947"/>
    </source>
</evidence>
<sequence length="449" mass="47634">MPLRRADPSAPRLRRRLATAVTAAVVATLGAGLAAPAQADNVATPGNFTGYAFDQCVAPSQAAMDAWLRSSPFWAVGIYISGDSRGCPNQPNLTPTWVSTQLASGWRLLAITLGPQASCTTRERYLQQVRISPDPTRRYAKARRQGRDEADKTVARAAQLGLSEGSTLWYDLEAFDTSGTSCRESALSFLHAWTNRLHGAGFVSGVYSSAASGIKMLDDVRTTRPGAYVMPDQIWIADWNGRADVSSSYISSTGWMPHARVHQYRGGHNETYGGVTINIDSNFVDLGAGSTAPRARAQCGGVNVDFAAYAKVRTGASGPLVTAGQCLLSSGGWYTGELSGVFDATLRSAVRAYRASAGLPAGGAINARTWTALLVRGSGDPLMKYGAASRPVRRLQRGLNAADAAGLSVTGVFEGSTTAAVRRYQADHGLPVTGVVDTRLWKLLRSGTL</sequence>
<dbReference type="AlphaFoldDB" id="A0A7G9RF05"/>
<protein>
    <submittedName>
        <fullName evidence="4">DUF1906 domain-containing protein</fullName>
    </submittedName>
</protein>
<dbReference type="InterPro" id="IPR002477">
    <property type="entry name" value="Peptidoglycan-bd-like"/>
</dbReference>
<evidence type="ECO:0000313" key="4">
    <source>
        <dbReference type="EMBL" id="QNN54180.1"/>
    </source>
</evidence>
<dbReference type="CDD" id="cd06418">
    <property type="entry name" value="GH25_BacA-like"/>
    <property type="match status" value="1"/>
</dbReference>
<feature type="domain" description="Rv2525c-like glycoside hydrolase-like" evidence="3">
    <location>
        <begin position="68"/>
        <end position="284"/>
    </location>
</feature>
<reference evidence="4 5" key="1">
    <citation type="submission" date="2020-08" db="EMBL/GenBank/DDBJ databases">
        <title>Genome sequence of Nocardioides mesophilus KACC 16243T.</title>
        <authorList>
            <person name="Hyun D.-W."/>
            <person name="Bae J.-W."/>
        </authorList>
    </citation>
    <scope>NUCLEOTIDE SEQUENCE [LARGE SCALE GENOMIC DNA]</scope>
    <source>
        <strain evidence="4 5">KACC 16243</strain>
    </source>
</reference>
<dbReference type="InterPro" id="IPR036365">
    <property type="entry name" value="PGBD-like_sf"/>
</dbReference>
<feature type="chain" id="PRO_5028879162" evidence="1">
    <location>
        <begin position="40"/>
        <end position="449"/>
    </location>
</feature>
<name>A0A7G9RF05_9ACTN</name>
<dbReference type="RefSeq" id="WP_187580020.1">
    <property type="nucleotide sequence ID" value="NZ_CP060713.1"/>
</dbReference>
<dbReference type="Pfam" id="PF01471">
    <property type="entry name" value="PG_binding_1"/>
    <property type="match status" value="2"/>
</dbReference>
<evidence type="ECO:0000256" key="1">
    <source>
        <dbReference type="SAM" id="SignalP"/>
    </source>
</evidence>
<feature type="signal peptide" evidence="1">
    <location>
        <begin position="1"/>
        <end position="39"/>
    </location>
</feature>
<feature type="domain" description="Peptidoglycan binding-like" evidence="2">
    <location>
        <begin position="391"/>
        <end position="444"/>
    </location>
</feature>
<keyword evidence="1" id="KW-0732">Signal</keyword>
<dbReference type="InterPro" id="IPR006311">
    <property type="entry name" value="TAT_signal"/>
</dbReference>
<organism evidence="4 5">
    <name type="scientific">Nocardioides mesophilus</name>
    <dbReference type="NCBI Taxonomy" id="433659"/>
    <lineage>
        <taxon>Bacteria</taxon>
        <taxon>Bacillati</taxon>
        <taxon>Actinomycetota</taxon>
        <taxon>Actinomycetes</taxon>
        <taxon>Propionibacteriales</taxon>
        <taxon>Nocardioidaceae</taxon>
        <taxon>Nocardioides</taxon>
    </lineage>
</organism>
<dbReference type="SUPFAM" id="SSF51445">
    <property type="entry name" value="(Trans)glycosidases"/>
    <property type="match status" value="1"/>
</dbReference>
<dbReference type="PROSITE" id="PS51318">
    <property type="entry name" value="TAT"/>
    <property type="match status" value="1"/>
</dbReference>